<dbReference type="EMBL" id="CP002683">
    <property type="protein sequence ID" value="AEH45552.1"/>
    <property type="molecule type" value="Genomic_DNA"/>
</dbReference>
<evidence type="ECO:0000256" key="1">
    <source>
        <dbReference type="ARBA" id="ARBA00010272"/>
    </source>
</evidence>
<reference evidence="4" key="1">
    <citation type="submission" date="2011-04" db="EMBL/GenBank/DDBJ databases">
        <title>The complete genome of Thermodesulfatator indicus DSM 15286.</title>
        <authorList>
            <person name="Lucas S."/>
            <person name="Copeland A."/>
            <person name="Lapidus A."/>
            <person name="Bruce D."/>
            <person name="Goodwin L."/>
            <person name="Pitluck S."/>
            <person name="Peters L."/>
            <person name="Kyrpides N."/>
            <person name="Mavromatis K."/>
            <person name="Pagani I."/>
            <person name="Ivanova N."/>
            <person name="Saunders L."/>
            <person name="Detter J.C."/>
            <person name="Tapia R."/>
            <person name="Han C."/>
            <person name="Land M."/>
            <person name="Hauser L."/>
            <person name="Markowitz V."/>
            <person name="Cheng J.-F."/>
            <person name="Hugenholtz P."/>
            <person name="Woyke T."/>
            <person name="Wu D."/>
            <person name="Spring S."/>
            <person name="Schroeder M."/>
            <person name="Brambilla E."/>
            <person name="Klenk H.-P."/>
            <person name="Eisen J.A."/>
        </authorList>
    </citation>
    <scope>NUCLEOTIDE SEQUENCE [LARGE SCALE GENOMIC DNA]</scope>
    <source>
        <strain evidence="4">DSM 15286 / JCM 11887 / CIR29812</strain>
    </source>
</reference>
<evidence type="ECO:0000313" key="3">
    <source>
        <dbReference type="EMBL" id="AEH45552.1"/>
    </source>
</evidence>
<evidence type="ECO:0000313" key="4">
    <source>
        <dbReference type="Proteomes" id="UP000006793"/>
    </source>
</evidence>
<dbReference type="NCBIfam" id="TIGR00106">
    <property type="entry name" value="MTH1187 family thiamine-binding protein"/>
    <property type="match status" value="1"/>
</dbReference>
<dbReference type="SUPFAM" id="SSF89957">
    <property type="entry name" value="MTH1187/YkoF-like"/>
    <property type="match status" value="1"/>
</dbReference>
<dbReference type="AlphaFoldDB" id="F8AB94"/>
<dbReference type="OrthoDB" id="5886358at2"/>
<reference evidence="3 4" key="2">
    <citation type="journal article" date="2012" name="Stand. Genomic Sci.">
        <title>Complete genome sequence of the thermophilic sulfate-reducing ocean bacterium Thermodesulfatator indicus type strain (CIR29812(T)).</title>
        <authorList>
            <person name="Anderson I."/>
            <person name="Saunders E."/>
            <person name="Lapidus A."/>
            <person name="Nolan M."/>
            <person name="Lucas S."/>
            <person name="Tice H."/>
            <person name="Del Rio T.G."/>
            <person name="Cheng J.F."/>
            <person name="Han C."/>
            <person name="Tapia R."/>
            <person name="Goodwin L.A."/>
            <person name="Pitluck S."/>
            <person name="Liolios K."/>
            <person name="Mavromatis K."/>
            <person name="Pagani I."/>
            <person name="Ivanova N."/>
            <person name="Mikhailova N."/>
            <person name="Pati A."/>
            <person name="Chen A."/>
            <person name="Palaniappan K."/>
            <person name="Land M."/>
            <person name="Hauser L."/>
            <person name="Jeffries C.D."/>
            <person name="Chang Y.J."/>
            <person name="Brambilla E.M."/>
            <person name="Rohde M."/>
            <person name="Spring S."/>
            <person name="Goker M."/>
            <person name="Detter J.C."/>
            <person name="Woyke T."/>
            <person name="Bristow J."/>
            <person name="Eisen J.A."/>
            <person name="Markowitz V."/>
            <person name="Hugenholtz P."/>
            <person name="Kyrpides N.C."/>
            <person name="Klenk H.P."/>
        </authorList>
    </citation>
    <scope>NUCLEOTIDE SEQUENCE [LARGE SCALE GENOMIC DNA]</scope>
    <source>
        <strain evidence="4">DSM 15286 / JCM 11887 / CIR29812</strain>
    </source>
</reference>
<dbReference type="PaxDb" id="667014-Thein_1694"/>
<name>F8AB94_THEID</name>
<dbReference type="GO" id="GO:0005829">
    <property type="term" value="C:cytosol"/>
    <property type="evidence" value="ECO:0007669"/>
    <property type="project" value="TreeGrafter"/>
</dbReference>
<dbReference type="InterPro" id="IPR029756">
    <property type="entry name" value="MTH1187/YkoF-like"/>
</dbReference>
<proteinExistence type="inferred from homology"/>
<dbReference type="PANTHER" id="PTHR33777">
    <property type="entry name" value="UPF0045 PROTEIN ECM15"/>
    <property type="match status" value="1"/>
</dbReference>
<evidence type="ECO:0000259" key="2">
    <source>
        <dbReference type="Pfam" id="PF01910"/>
    </source>
</evidence>
<dbReference type="RefSeq" id="WP_013908293.1">
    <property type="nucleotide sequence ID" value="NC_015681.1"/>
</dbReference>
<dbReference type="HOGENOM" id="CLU_137479_3_1_0"/>
<organism evidence="3 4">
    <name type="scientific">Thermodesulfatator indicus (strain DSM 15286 / JCM 11887 / CIR29812)</name>
    <dbReference type="NCBI Taxonomy" id="667014"/>
    <lineage>
        <taxon>Bacteria</taxon>
        <taxon>Pseudomonadati</taxon>
        <taxon>Thermodesulfobacteriota</taxon>
        <taxon>Thermodesulfobacteria</taxon>
        <taxon>Thermodesulfobacteriales</taxon>
        <taxon>Thermodesulfatatoraceae</taxon>
        <taxon>Thermodesulfatator</taxon>
    </lineage>
</organism>
<dbReference type="PANTHER" id="PTHR33777:SF1">
    <property type="entry name" value="UPF0045 PROTEIN ECM15"/>
    <property type="match status" value="1"/>
</dbReference>
<accession>F8AB94</accession>
<dbReference type="InterPro" id="IPR051614">
    <property type="entry name" value="UPF0045_domain"/>
</dbReference>
<dbReference type="KEGG" id="tid:Thein_1694"/>
<keyword evidence="4" id="KW-1185">Reference proteome</keyword>
<dbReference type="InterPro" id="IPR002767">
    <property type="entry name" value="Thiamine_BP"/>
</dbReference>
<dbReference type="InParanoid" id="F8AB94"/>
<dbReference type="Pfam" id="PF01910">
    <property type="entry name" value="Thiamine_BP"/>
    <property type="match status" value="1"/>
</dbReference>
<sequence>MAIMEISVIPLGTGSTSLGRYVADIEKYLSEKNIPHKLTDMGTIIEGDVEELLKIAREVHEIPFKAGAKRVYTAIKIDDRRDKEVHLGDKVEHVKKHLNEAFT</sequence>
<gene>
    <name evidence="3" type="ordered locus">Thein_1694</name>
</gene>
<protein>
    <recommendedName>
        <fullName evidence="2">Thiamine-binding protein domain-containing protein</fullName>
    </recommendedName>
</protein>
<comment type="similarity">
    <text evidence="1">Belongs to the UPF0045 family.</text>
</comment>
<feature type="domain" description="Thiamine-binding protein" evidence="2">
    <location>
        <begin position="4"/>
        <end position="95"/>
    </location>
</feature>
<dbReference type="Gene3D" id="3.30.70.930">
    <property type="match status" value="1"/>
</dbReference>
<dbReference type="eggNOG" id="COG0011">
    <property type="taxonomic scope" value="Bacteria"/>
</dbReference>
<dbReference type="Proteomes" id="UP000006793">
    <property type="component" value="Chromosome"/>
</dbReference>